<dbReference type="Proteomes" id="UP000307943">
    <property type="component" value="Unassembled WGS sequence"/>
</dbReference>
<accession>A0A5C4SX56</accession>
<organism evidence="1 2">
    <name type="scientific">Paenibacillus hemerocallicola</name>
    <dbReference type="NCBI Taxonomy" id="1172614"/>
    <lineage>
        <taxon>Bacteria</taxon>
        <taxon>Bacillati</taxon>
        <taxon>Bacillota</taxon>
        <taxon>Bacilli</taxon>
        <taxon>Bacillales</taxon>
        <taxon>Paenibacillaceae</taxon>
        <taxon>Paenibacillus</taxon>
    </lineage>
</organism>
<evidence type="ECO:0000313" key="2">
    <source>
        <dbReference type="Proteomes" id="UP000307943"/>
    </source>
</evidence>
<protein>
    <submittedName>
        <fullName evidence="1">Uncharacterized protein</fullName>
    </submittedName>
</protein>
<comment type="caution">
    <text evidence="1">The sequence shown here is derived from an EMBL/GenBank/DDBJ whole genome shotgun (WGS) entry which is preliminary data.</text>
</comment>
<dbReference type="AlphaFoldDB" id="A0A5C4SX56"/>
<dbReference type="EMBL" id="VDCQ01000097">
    <property type="protein sequence ID" value="TNJ58762.1"/>
    <property type="molecule type" value="Genomic_DNA"/>
</dbReference>
<keyword evidence="2" id="KW-1185">Reference proteome</keyword>
<evidence type="ECO:0000313" key="1">
    <source>
        <dbReference type="EMBL" id="TNJ58762.1"/>
    </source>
</evidence>
<sequence length="171" mass="19634">MFDLRVDRLSFDKGLQIVQADVKLVIDGEAVIEEPMCVDVGLPALLLSGLEEVAPYRWAQAGEWRRMPFFVCGCGDPECRAYSFRVKHTSGTVAEWTLVEEAEDERHREHESYTVSLQACRKQLIELGERFLAFVEPLDYRPYFAETVPVVRELLERLKRAVSDGRKPNET</sequence>
<name>A0A5C4SX56_9BACL</name>
<dbReference type="RefSeq" id="WP_139607467.1">
    <property type="nucleotide sequence ID" value="NZ_VDCQ01000097.1"/>
</dbReference>
<proteinExistence type="predicted"/>
<dbReference type="OrthoDB" id="2609409at2"/>
<gene>
    <name evidence="1" type="ORF">FE784_37815</name>
</gene>
<reference evidence="1 2" key="1">
    <citation type="submission" date="2019-05" db="EMBL/GenBank/DDBJ databases">
        <title>We sequenced the genome of Paenibacillus hemerocallicola KCTC 33185 for further insight into its adaptation and study the phylogeny of Paenibacillus.</title>
        <authorList>
            <person name="Narsing Rao M.P."/>
        </authorList>
    </citation>
    <scope>NUCLEOTIDE SEQUENCE [LARGE SCALE GENOMIC DNA]</scope>
    <source>
        <strain evidence="1 2">KCTC 33185</strain>
    </source>
</reference>